<dbReference type="GO" id="GO:0015833">
    <property type="term" value="P:peptide transport"/>
    <property type="evidence" value="ECO:0007669"/>
    <property type="project" value="TreeGrafter"/>
</dbReference>
<protein>
    <submittedName>
        <fullName evidence="7">Polyamine ABC transporter substrate-binding protein</fullName>
    </submittedName>
</protein>
<comment type="caution">
    <text evidence="7">The sequence shown here is derived from an EMBL/GenBank/DDBJ whole genome shotgun (WGS) entry which is preliminary data.</text>
</comment>
<dbReference type="InterPro" id="IPR039424">
    <property type="entry name" value="SBP_5"/>
</dbReference>
<evidence type="ECO:0000256" key="1">
    <source>
        <dbReference type="ARBA" id="ARBA00005695"/>
    </source>
</evidence>
<dbReference type="EMBL" id="DSIY01000203">
    <property type="protein sequence ID" value="HEG91472.1"/>
    <property type="molecule type" value="Genomic_DNA"/>
</dbReference>
<keyword evidence="3" id="KW-0732">Signal</keyword>
<evidence type="ECO:0000256" key="5">
    <source>
        <dbReference type="SAM" id="MobiDB-lite"/>
    </source>
</evidence>
<feature type="region of interest" description="Disordered" evidence="5">
    <location>
        <begin position="144"/>
        <end position="183"/>
    </location>
</feature>
<dbReference type="Gene3D" id="3.40.190.10">
    <property type="entry name" value="Periplasmic binding protein-like II"/>
    <property type="match status" value="1"/>
</dbReference>
<dbReference type="PANTHER" id="PTHR30290">
    <property type="entry name" value="PERIPLASMIC BINDING COMPONENT OF ABC TRANSPORTER"/>
    <property type="match status" value="1"/>
</dbReference>
<accession>A0A831TCT7</accession>
<gene>
    <name evidence="7" type="ORF">ENP34_08520</name>
</gene>
<keyword evidence="4" id="KW-0175">Coiled coil</keyword>
<dbReference type="InterPro" id="IPR000914">
    <property type="entry name" value="SBP_5_dom"/>
</dbReference>
<proteinExistence type="inferred from homology"/>
<evidence type="ECO:0000259" key="6">
    <source>
        <dbReference type="Pfam" id="PF00496"/>
    </source>
</evidence>
<organism evidence="7">
    <name type="scientific">Thermorudis peleae</name>
    <dbReference type="NCBI Taxonomy" id="1382356"/>
    <lineage>
        <taxon>Bacteria</taxon>
        <taxon>Pseudomonadati</taxon>
        <taxon>Thermomicrobiota</taxon>
        <taxon>Thermomicrobia</taxon>
        <taxon>Thermomicrobia incertae sedis</taxon>
        <taxon>Thermorudis</taxon>
    </lineage>
</organism>
<keyword evidence="2" id="KW-0813">Transport</keyword>
<evidence type="ECO:0000256" key="3">
    <source>
        <dbReference type="ARBA" id="ARBA00022729"/>
    </source>
</evidence>
<evidence type="ECO:0000256" key="2">
    <source>
        <dbReference type="ARBA" id="ARBA00022448"/>
    </source>
</evidence>
<dbReference type="Gene3D" id="3.10.105.10">
    <property type="entry name" value="Dipeptide-binding Protein, Domain 3"/>
    <property type="match status" value="1"/>
</dbReference>
<evidence type="ECO:0000313" key="7">
    <source>
        <dbReference type="EMBL" id="HEG91472.1"/>
    </source>
</evidence>
<dbReference type="Pfam" id="PF00496">
    <property type="entry name" value="SBP_bac_5"/>
    <property type="match status" value="1"/>
</dbReference>
<reference evidence="7" key="1">
    <citation type="journal article" date="2020" name="mSystems">
        <title>Genome- and Community-Level Interaction Insights into Carbon Utilization and Element Cycling Functions of Hydrothermarchaeota in Hydrothermal Sediment.</title>
        <authorList>
            <person name="Zhou Z."/>
            <person name="Liu Y."/>
            <person name="Xu W."/>
            <person name="Pan J."/>
            <person name="Luo Z.H."/>
            <person name="Li M."/>
        </authorList>
    </citation>
    <scope>NUCLEOTIDE SEQUENCE [LARGE SCALE GENOMIC DNA]</scope>
    <source>
        <strain evidence="7">SpSt-210</strain>
    </source>
</reference>
<dbReference type="PANTHER" id="PTHR30290:SF9">
    <property type="entry name" value="OLIGOPEPTIDE-BINDING PROTEIN APPA"/>
    <property type="match status" value="1"/>
</dbReference>
<feature type="domain" description="Solute-binding protein family 5" evidence="6">
    <location>
        <begin position="229"/>
        <end position="598"/>
    </location>
</feature>
<feature type="region of interest" description="Disordered" evidence="5">
    <location>
        <begin position="61"/>
        <end position="92"/>
    </location>
</feature>
<dbReference type="GO" id="GO:1904680">
    <property type="term" value="F:peptide transmembrane transporter activity"/>
    <property type="evidence" value="ECO:0007669"/>
    <property type="project" value="TreeGrafter"/>
</dbReference>
<feature type="coiled-coil region" evidence="4">
    <location>
        <begin position="528"/>
        <end position="555"/>
    </location>
</feature>
<sequence length="690" mass="76454">MHWQSQPRWWIAPRWSSKLQVPRIAGKISPSRIVPVTARSAFRPDLAGRYAELHRVAEMLPSGVDPPQRSRREASQHRNRTQVGRAAGGHCEEERRMKNERAFEGWLRTLIAGRSTRREVLRRGLLLGMGASAVGPLLAACQREEPAPAPGGATPPPESPAPGAGTPTMTGTPGAGTPPPAERQVLNYGANAADITTLDPHFAAATQDRNIVDMVFNALIRYKPGDSSEFEPDLAEEIPEPEETADGKQVWTFTLRQGVMWHAGPQNESYELTADDVVYSLQKSANKDRSAYSADYAGMTFEKVDDYTVRITVDPPLSPTLFLPKVANYNGGFIVSQRAVEAMGDEAIKTHPIGTGPFRFKSYASKDRVELEANDDYFRGSPRLAGVQVRFMSDPTSRELALKSGEMDVVGGVADSTWVQKINQEPNLQADVFGVGEVAFLNLNMAREPLNDIRVRQAILYAIDREAHLAVFGGPPVAESVFSVVPAQFMPGGLTQEEAEQAGVAYGRDLDRARQLLAEAGLGNGFSLTLVTSEMDAYRKNYEVLQEELREIGITVELDVVDHSTMHRLIREDVNLIVIYIAFRPNADVYLTQFFHSDSIVVTGPRPNTNFSHYNQIDDLIEQARVETDPERQEELWKQANIKILQDAVGFPLHYINQVYGRSKAVDYGHEVKSSLALYPGFTEQTTVQR</sequence>
<dbReference type="SUPFAM" id="SSF53850">
    <property type="entry name" value="Periplasmic binding protein-like II"/>
    <property type="match status" value="1"/>
</dbReference>
<name>A0A831TCT7_9BACT</name>
<comment type="similarity">
    <text evidence="1">Belongs to the bacterial solute-binding protein 5 family.</text>
</comment>
<feature type="compositionally biased region" description="Low complexity" evidence="5">
    <location>
        <begin position="161"/>
        <end position="172"/>
    </location>
</feature>
<dbReference type="AlphaFoldDB" id="A0A831TCT7"/>
<feature type="compositionally biased region" description="Pro residues" evidence="5">
    <location>
        <begin position="147"/>
        <end position="160"/>
    </location>
</feature>
<evidence type="ECO:0000256" key="4">
    <source>
        <dbReference type="SAM" id="Coils"/>
    </source>
</evidence>